<dbReference type="GO" id="GO:0016853">
    <property type="term" value="F:isomerase activity"/>
    <property type="evidence" value="ECO:0007669"/>
    <property type="project" value="UniProtKB-KW"/>
</dbReference>
<keyword evidence="4" id="KW-1185">Reference proteome</keyword>
<sequence>MTAGAPDAHAKTLKPRETRIFYVDPLKERSMPFANFKFPEGLVDAACKEEIIHRTTAMFVEYFGERVRPYTMVLVEEVADGGWGRADETLTLAKMGRAPNPK</sequence>
<dbReference type="Gene3D" id="3.30.429.10">
    <property type="entry name" value="Macrophage Migration Inhibitory Factor"/>
    <property type="match status" value="1"/>
</dbReference>
<dbReference type="InterPro" id="IPR014347">
    <property type="entry name" value="Tautomerase/MIF_sf"/>
</dbReference>
<dbReference type="Pfam" id="PF01361">
    <property type="entry name" value="Tautomerase"/>
    <property type="match status" value="1"/>
</dbReference>
<accession>A0A4R8LGH8</accession>
<evidence type="ECO:0000259" key="2">
    <source>
        <dbReference type="Pfam" id="PF01361"/>
    </source>
</evidence>
<dbReference type="SUPFAM" id="SSF55331">
    <property type="entry name" value="Tautomerase/MIF"/>
    <property type="match status" value="1"/>
</dbReference>
<evidence type="ECO:0000256" key="1">
    <source>
        <dbReference type="ARBA" id="ARBA00023235"/>
    </source>
</evidence>
<gene>
    <name evidence="3" type="ORF">BX592_12250</name>
</gene>
<name>A0A4R8LGH8_9BURK</name>
<evidence type="ECO:0000313" key="3">
    <source>
        <dbReference type="EMBL" id="TDY42241.1"/>
    </source>
</evidence>
<dbReference type="Proteomes" id="UP000295509">
    <property type="component" value="Unassembled WGS sequence"/>
</dbReference>
<comment type="caution">
    <text evidence="3">The sequence shown here is derived from an EMBL/GenBank/DDBJ whole genome shotgun (WGS) entry which is preliminary data.</text>
</comment>
<dbReference type="EMBL" id="SORE01000022">
    <property type="protein sequence ID" value="TDY42241.1"/>
    <property type="molecule type" value="Genomic_DNA"/>
</dbReference>
<feature type="domain" description="4-oxalocrotonate tautomerase-like" evidence="2">
    <location>
        <begin position="32"/>
        <end position="91"/>
    </location>
</feature>
<dbReference type="AlphaFoldDB" id="A0A4R8LGH8"/>
<organism evidence="3 4">
    <name type="scientific">Paraburkholderia rhizosphaerae</name>
    <dbReference type="NCBI Taxonomy" id="480658"/>
    <lineage>
        <taxon>Bacteria</taxon>
        <taxon>Pseudomonadati</taxon>
        <taxon>Pseudomonadota</taxon>
        <taxon>Betaproteobacteria</taxon>
        <taxon>Burkholderiales</taxon>
        <taxon>Burkholderiaceae</taxon>
        <taxon>Paraburkholderia</taxon>
    </lineage>
</organism>
<reference evidence="3 4" key="1">
    <citation type="submission" date="2019-03" db="EMBL/GenBank/DDBJ databases">
        <title>Genomic Encyclopedia of Type Strains, Phase III (KMG-III): the genomes of soil and plant-associated and newly described type strains.</title>
        <authorList>
            <person name="Whitman W."/>
        </authorList>
    </citation>
    <scope>NUCLEOTIDE SEQUENCE [LARGE SCALE GENOMIC DNA]</scope>
    <source>
        <strain evidence="3 4">LMG 29544</strain>
    </source>
</reference>
<protein>
    <submittedName>
        <fullName evidence="3">4-oxalocrotonate tautomerase</fullName>
    </submittedName>
</protein>
<keyword evidence="1" id="KW-0413">Isomerase</keyword>
<evidence type="ECO:0000313" key="4">
    <source>
        <dbReference type="Proteomes" id="UP000295509"/>
    </source>
</evidence>
<proteinExistence type="predicted"/>
<dbReference type="RefSeq" id="WP_243849719.1">
    <property type="nucleotide sequence ID" value="NZ_JBHLUW010000032.1"/>
</dbReference>
<dbReference type="InterPro" id="IPR004370">
    <property type="entry name" value="4-OT-like_dom"/>
</dbReference>